<reference evidence="5 6" key="1">
    <citation type="submission" date="2024-01" db="EMBL/GenBank/DDBJ databases">
        <title>The genome of the rayed Mediterranean limpet Patella caerulea (Linnaeus, 1758).</title>
        <authorList>
            <person name="Anh-Thu Weber A."/>
            <person name="Halstead-Nussloch G."/>
        </authorList>
    </citation>
    <scope>NUCLEOTIDE SEQUENCE [LARGE SCALE GENOMIC DNA]</scope>
    <source>
        <strain evidence="5">AATW-2023a</strain>
        <tissue evidence="5">Whole specimen</tissue>
    </source>
</reference>
<evidence type="ECO:0000256" key="2">
    <source>
        <dbReference type="ARBA" id="ARBA00022729"/>
    </source>
</evidence>
<evidence type="ECO:0000313" key="6">
    <source>
        <dbReference type="Proteomes" id="UP001347796"/>
    </source>
</evidence>
<accession>A0AAN8P7Q8</accession>
<keyword evidence="2" id="KW-0732">Signal</keyword>
<dbReference type="PANTHER" id="PTHR10517:SF14">
    <property type="entry name" value="FOLATE RECEPTOR 1-RELATED"/>
    <property type="match status" value="1"/>
</dbReference>
<comment type="caution">
    <text evidence="5">The sequence shown here is derived from an EMBL/GenBank/DDBJ whole genome shotgun (WGS) entry which is preliminary data.</text>
</comment>
<keyword evidence="3" id="KW-1015">Disulfide bond</keyword>
<protein>
    <recommendedName>
        <fullName evidence="4">Folate receptor-like domain-containing protein</fullName>
    </recommendedName>
</protein>
<sequence>MGLDRNRTTLANTCLVGRHYKSEPTPEPTLFKHCKPWKDRSCCTGNTSEAIHTSDVWLHLSWNHCGNMSAKCLQQFHRETCFYQCSPNLGPWKTLIETSSFGNERYRNVPLCETDCSNWWNACKDDLTCVPNWGTGMDFTDNGYVCPTESTCKPFTEIYGNSTNFCEVVWDNSYKVVSDREPCMHYWFAEGSDNPNDKITLMKLGINQTTTISTNIAILILVFCMNFM</sequence>
<evidence type="ECO:0000256" key="3">
    <source>
        <dbReference type="ARBA" id="ARBA00023157"/>
    </source>
</evidence>
<dbReference type="InterPro" id="IPR004269">
    <property type="entry name" value="Folate_rcpt"/>
</dbReference>
<evidence type="ECO:0000259" key="4">
    <source>
        <dbReference type="Pfam" id="PF03024"/>
    </source>
</evidence>
<proteinExistence type="inferred from homology"/>
<dbReference type="AlphaFoldDB" id="A0AAN8P7Q8"/>
<comment type="similarity">
    <text evidence="1">Belongs to the folate receptor family.</text>
</comment>
<dbReference type="PANTHER" id="PTHR10517">
    <property type="entry name" value="FOLATE RECEPTOR"/>
    <property type="match status" value="1"/>
</dbReference>
<dbReference type="Proteomes" id="UP001347796">
    <property type="component" value="Unassembled WGS sequence"/>
</dbReference>
<dbReference type="GO" id="GO:0009897">
    <property type="term" value="C:external side of plasma membrane"/>
    <property type="evidence" value="ECO:0007669"/>
    <property type="project" value="TreeGrafter"/>
</dbReference>
<keyword evidence="6" id="KW-1185">Reference proteome</keyword>
<gene>
    <name evidence="5" type="ORF">SNE40_016148</name>
</gene>
<feature type="domain" description="Folate receptor-like" evidence="4">
    <location>
        <begin position="13"/>
        <end position="184"/>
    </location>
</feature>
<dbReference type="InterPro" id="IPR018143">
    <property type="entry name" value="Folate_rcpt-like"/>
</dbReference>
<evidence type="ECO:0000313" key="5">
    <source>
        <dbReference type="EMBL" id="KAK6172512.1"/>
    </source>
</evidence>
<name>A0AAN8P7Q8_PATCE</name>
<organism evidence="5 6">
    <name type="scientific">Patella caerulea</name>
    <name type="common">Rayed Mediterranean limpet</name>
    <dbReference type="NCBI Taxonomy" id="87958"/>
    <lineage>
        <taxon>Eukaryota</taxon>
        <taxon>Metazoa</taxon>
        <taxon>Spiralia</taxon>
        <taxon>Lophotrochozoa</taxon>
        <taxon>Mollusca</taxon>
        <taxon>Gastropoda</taxon>
        <taxon>Patellogastropoda</taxon>
        <taxon>Patelloidea</taxon>
        <taxon>Patellidae</taxon>
        <taxon>Patella</taxon>
    </lineage>
</organism>
<evidence type="ECO:0000256" key="1">
    <source>
        <dbReference type="ARBA" id="ARBA00007932"/>
    </source>
</evidence>
<dbReference type="Pfam" id="PF03024">
    <property type="entry name" value="Folate_rec"/>
    <property type="match status" value="1"/>
</dbReference>
<dbReference type="EMBL" id="JAZGQO010000011">
    <property type="protein sequence ID" value="KAK6172512.1"/>
    <property type="molecule type" value="Genomic_DNA"/>
</dbReference>
<dbReference type="GO" id="GO:0038023">
    <property type="term" value="F:signaling receptor activity"/>
    <property type="evidence" value="ECO:0007669"/>
    <property type="project" value="TreeGrafter"/>
</dbReference>